<sequence>MQPVVWLLAVDDPAPPILEGAEETSGGTSSLTNSLLLTAASRCGLSSAAAVSVCVLHLFIGSALSDPPEAVPSPAWCEVSLRFLTVQHTTLMPGSVCQENN</sequence>
<dbReference type="Proteomes" id="UP000028990">
    <property type="component" value="Unassembled WGS sequence"/>
</dbReference>
<dbReference type="AlphaFoldDB" id="A0A091E966"/>
<proteinExistence type="predicted"/>
<protein>
    <submittedName>
        <fullName evidence="1">Uncharacterized protein</fullName>
    </submittedName>
</protein>
<name>A0A091E966_FUKDA</name>
<evidence type="ECO:0000313" key="2">
    <source>
        <dbReference type="Proteomes" id="UP000028990"/>
    </source>
</evidence>
<evidence type="ECO:0000313" key="1">
    <source>
        <dbReference type="EMBL" id="KFO31716.1"/>
    </source>
</evidence>
<keyword evidence="2" id="KW-1185">Reference proteome</keyword>
<gene>
    <name evidence="1" type="ORF">H920_06915</name>
</gene>
<organism evidence="1 2">
    <name type="scientific">Fukomys damarensis</name>
    <name type="common">Damaraland mole rat</name>
    <name type="synonym">Cryptomys damarensis</name>
    <dbReference type="NCBI Taxonomy" id="885580"/>
    <lineage>
        <taxon>Eukaryota</taxon>
        <taxon>Metazoa</taxon>
        <taxon>Chordata</taxon>
        <taxon>Craniata</taxon>
        <taxon>Vertebrata</taxon>
        <taxon>Euteleostomi</taxon>
        <taxon>Mammalia</taxon>
        <taxon>Eutheria</taxon>
        <taxon>Euarchontoglires</taxon>
        <taxon>Glires</taxon>
        <taxon>Rodentia</taxon>
        <taxon>Hystricomorpha</taxon>
        <taxon>Bathyergidae</taxon>
        <taxon>Fukomys</taxon>
    </lineage>
</organism>
<accession>A0A091E966</accession>
<dbReference type="EMBL" id="KN122248">
    <property type="protein sequence ID" value="KFO31716.1"/>
    <property type="molecule type" value="Genomic_DNA"/>
</dbReference>
<reference evidence="1 2" key="1">
    <citation type="submission" date="2013-11" db="EMBL/GenBank/DDBJ databases">
        <title>The Damaraland mole rat (Fukomys damarensis) genome and evolution of African mole rats.</title>
        <authorList>
            <person name="Gladyshev V.N."/>
            <person name="Fang X."/>
        </authorList>
    </citation>
    <scope>NUCLEOTIDE SEQUENCE [LARGE SCALE GENOMIC DNA]</scope>
    <source>
        <tissue evidence="1">Liver</tissue>
    </source>
</reference>